<dbReference type="Pfam" id="PF07258">
    <property type="entry name" value="COMM_domain"/>
    <property type="match status" value="1"/>
</dbReference>
<dbReference type="InterPro" id="IPR017920">
    <property type="entry name" value="COMM"/>
</dbReference>
<dbReference type="EMBL" id="GIIL01001799">
    <property type="protein sequence ID" value="NOV45525.1"/>
    <property type="molecule type" value="Transcribed_RNA"/>
</dbReference>
<dbReference type="AlphaFoldDB" id="A0A6M2DGU4"/>
<reference evidence="2" key="1">
    <citation type="submission" date="2020-03" db="EMBL/GenBank/DDBJ databases">
        <title>Transcriptomic Profiling of the Digestive Tract of the Rat Flea, Xenopsylla cheopis, Following Blood Feeding and Infection with Yersinia pestis.</title>
        <authorList>
            <person name="Bland D.M."/>
            <person name="Martens C.A."/>
            <person name="Virtaneva K."/>
            <person name="Kanakabandi K."/>
            <person name="Long D."/>
            <person name="Rosenke R."/>
            <person name="Saturday G.A."/>
            <person name="Hoyt F.H."/>
            <person name="Bruno D.P."/>
            <person name="Ribeiro J.M.C."/>
            <person name="Hinnebusch J."/>
        </authorList>
    </citation>
    <scope>NUCLEOTIDE SEQUENCE</scope>
</reference>
<evidence type="ECO:0000259" key="1">
    <source>
        <dbReference type="Pfam" id="PF07258"/>
    </source>
</evidence>
<feature type="domain" description="COMM" evidence="1">
    <location>
        <begin position="109"/>
        <end position="172"/>
    </location>
</feature>
<protein>
    <recommendedName>
        <fullName evidence="1">COMM domain-containing protein</fullName>
    </recommendedName>
</protein>
<name>A0A6M2DGU4_XENCH</name>
<evidence type="ECO:0000313" key="2">
    <source>
        <dbReference type="EMBL" id="NOV45525.1"/>
    </source>
</evidence>
<accession>A0A6M2DGU4</accession>
<sequence length="181" mass="20775">MSDNLQKFGPIELEEFVHSSINSMLGITPSSELLQSDLTKEDLELTRKALNSVLCSVAMIENENDLQKSLKDKLPNLEKSQMETIYDIFQIRRIDIMKYMVNNLNSLNSPLLNNFNWRLKWVLGSSTLASYKEPLLQCDFVFKKLNDESFKQITTELSSNEVDLILSCLESAKTELEQTDN</sequence>
<proteinExistence type="predicted"/>
<organism evidence="2">
    <name type="scientific">Xenopsylla cheopis</name>
    <name type="common">Oriental rat flea</name>
    <name type="synonym">Pulex cheopis</name>
    <dbReference type="NCBI Taxonomy" id="163159"/>
    <lineage>
        <taxon>Eukaryota</taxon>
        <taxon>Metazoa</taxon>
        <taxon>Ecdysozoa</taxon>
        <taxon>Arthropoda</taxon>
        <taxon>Hexapoda</taxon>
        <taxon>Insecta</taxon>
        <taxon>Pterygota</taxon>
        <taxon>Neoptera</taxon>
        <taxon>Endopterygota</taxon>
        <taxon>Siphonaptera</taxon>
        <taxon>Pulicidae</taxon>
        <taxon>Xenopsyllinae</taxon>
        <taxon>Xenopsylla</taxon>
    </lineage>
</organism>